<accession>A0A919PEP7</accession>
<dbReference type="AlphaFoldDB" id="A0A919PEP7"/>
<dbReference type="RefSeq" id="WP_203844053.1">
    <property type="nucleotide sequence ID" value="NZ_BAAAVW010000003.1"/>
</dbReference>
<reference evidence="2" key="1">
    <citation type="submission" date="2021-01" db="EMBL/GenBank/DDBJ databases">
        <title>Whole genome shotgun sequence of Dactylosporangium siamense NBRC 106093.</title>
        <authorList>
            <person name="Komaki H."/>
            <person name="Tamura T."/>
        </authorList>
    </citation>
    <scope>NUCLEOTIDE SEQUENCE</scope>
    <source>
        <strain evidence="2">NBRC 106093</strain>
    </source>
</reference>
<dbReference type="EMBL" id="BONQ01000004">
    <property type="protein sequence ID" value="GIG42169.1"/>
    <property type="molecule type" value="Genomic_DNA"/>
</dbReference>
<name>A0A919PEP7_9ACTN</name>
<dbReference type="Proteomes" id="UP000660611">
    <property type="component" value="Unassembled WGS sequence"/>
</dbReference>
<protein>
    <recommendedName>
        <fullName evidence="1">ARG and Rhodanese-Phosphatase-superfamily-associated domain-containing protein</fullName>
    </recommendedName>
</protein>
<evidence type="ECO:0000259" key="1">
    <source>
        <dbReference type="Pfam" id="PF22549"/>
    </source>
</evidence>
<evidence type="ECO:0000313" key="2">
    <source>
        <dbReference type="EMBL" id="GIG42169.1"/>
    </source>
</evidence>
<organism evidence="2 3">
    <name type="scientific">Dactylosporangium siamense</name>
    <dbReference type="NCBI Taxonomy" id="685454"/>
    <lineage>
        <taxon>Bacteria</taxon>
        <taxon>Bacillati</taxon>
        <taxon>Actinomycetota</taxon>
        <taxon>Actinomycetes</taxon>
        <taxon>Micromonosporales</taxon>
        <taxon>Micromonosporaceae</taxon>
        <taxon>Dactylosporangium</taxon>
    </lineage>
</organism>
<dbReference type="Pfam" id="PF22549">
    <property type="entry name" value="ARPP-2"/>
    <property type="match status" value="1"/>
</dbReference>
<keyword evidence="3" id="KW-1185">Reference proteome</keyword>
<proteinExistence type="predicted"/>
<dbReference type="InterPro" id="IPR054346">
    <property type="entry name" value="ARPP-2"/>
</dbReference>
<gene>
    <name evidence="2" type="ORF">Dsi01nite_002100</name>
</gene>
<evidence type="ECO:0000313" key="3">
    <source>
        <dbReference type="Proteomes" id="UP000660611"/>
    </source>
</evidence>
<comment type="caution">
    <text evidence="2">The sequence shown here is derived from an EMBL/GenBank/DDBJ whole genome shotgun (WGS) entry which is preliminary data.</text>
</comment>
<sequence length="376" mass="41759">MITGLRAGPAQTWGAVRLVPLLRDEPIADLRLHARLHDEDELSIVELSAKESYIAYVPHAFVATWTPDGSPAAAYGTQLIDPREPGLPRAIGLRFRRRLARREDRHRLRFLPLHLALEGFLDLQFGGPPIAWQEWTHRAVTQGLSPRVEEAYAGASITGLDDALRVFEIHPTQCGVVLHLADALAAVFVVPHPADYRALHPTLLRDFYGELLYQYASLFPEVPDFHQPIDAAAVSTVDDLQAELDRVAAQWSAFHDDTMFTVVAGTSRPVHRMGRFTLSRFLPPFDPALDNHIGEVITDERGTVAYLKTFRLSAAQVRRGHLLSRLAATGWDLDATAAALGTDRPGLVLRLDRAGFGHLLRPDILDACRAAARRRD</sequence>
<feature type="domain" description="ARG and Rhodanese-Phosphatase-superfamily-associated" evidence="1">
    <location>
        <begin position="2"/>
        <end position="267"/>
    </location>
</feature>